<dbReference type="GO" id="GO:0005524">
    <property type="term" value="F:ATP binding"/>
    <property type="evidence" value="ECO:0007669"/>
    <property type="project" value="UniProtKB-UniRule"/>
</dbReference>
<dbReference type="GO" id="GO:0003677">
    <property type="term" value="F:DNA binding"/>
    <property type="evidence" value="ECO:0007669"/>
    <property type="project" value="InterPro"/>
</dbReference>
<dbReference type="AlphaFoldDB" id="A0A8H7UMG7"/>
<dbReference type="InterPro" id="IPR003593">
    <property type="entry name" value="AAA+_ATPase"/>
</dbReference>
<dbReference type="InterPro" id="IPR047854">
    <property type="entry name" value="RFC_lid"/>
</dbReference>
<feature type="region of interest" description="Disordered" evidence="9">
    <location>
        <begin position="1"/>
        <end position="248"/>
    </location>
</feature>
<dbReference type="Pfam" id="PF08519">
    <property type="entry name" value="RFC1"/>
    <property type="match status" value="1"/>
</dbReference>
<dbReference type="PRINTS" id="PR00830">
    <property type="entry name" value="ENDOLAPTASE"/>
</dbReference>
<dbReference type="Gene3D" id="3.40.50.300">
    <property type="entry name" value="P-loop containing nucleotide triphosphate hydrolases"/>
    <property type="match status" value="1"/>
</dbReference>
<dbReference type="CDD" id="cd00009">
    <property type="entry name" value="AAA"/>
    <property type="match status" value="1"/>
</dbReference>
<comment type="similarity">
    <text evidence="2 8">Belongs to the activator 1 large subunit family.</text>
</comment>
<dbReference type="OrthoDB" id="446168at2759"/>
<evidence type="ECO:0000259" key="10">
    <source>
        <dbReference type="PROSITE" id="PS50172"/>
    </source>
</evidence>
<dbReference type="SMART" id="SM00292">
    <property type="entry name" value="BRCT"/>
    <property type="match status" value="1"/>
</dbReference>
<dbReference type="InterPro" id="IPR013725">
    <property type="entry name" value="DNA_replication_fac_RFC1_C"/>
</dbReference>
<dbReference type="Proteomes" id="UP000612746">
    <property type="component" value="Unassembled WGS sequence"/>
</dbReference>
<proteinExistence type="inferred from homology"/>
<feature type="compositionally biased region" description="Acidic residues" evidence="9">
    <location>
        <begin position="183"/>
        <end position="201"/>
    </location>
</feature>
<dbReference type="InterPro" id="IPR003959">
    <property type="entry name" value="ATPase_AAA_core"/>
</dbReference>
<dbReference type="Pfam" id="PF00004">
    <property type="entry name" value="AAA"/>
    <property type="match status" value="1"/>
</dbReference>
<organism evidence="11 12">
    <name type="scientific">Umbelopsis vinacea</name>
    <dbReference type="NCBI Taxonomy" id="44442"/>
    <lineage>
        <taxon>Eukaryota</taxon>
        <taxon>Fungi</taxon>
        <taxon>Fungi incertae sedis</taxon>
        <taxon>Mucoromycota</taxon>
        <taxon>Mucoromycotina</taxon>
        <taxon>Umbelopsidomycetes</taxon>
        <taxon>Umbelopsidales</taxon>
        <taxon>Umbelopsidaceae</taxon>
        <taxon>Umbelopsis</taxon>
    </lineage>
</organism>
<dbReference type="Pfam" id="PF25361">
    <property type="entry name" value="AAA_lid_RFC1"/>
    <property type="match status" value="1"/>
</dbReference>
<dbReference type="PANTHER" id="PTHR23389:SF6">
    <property type="entry name" value="REPLICATION FACTOR C SUBUNIT 1"/>
    <property type="match status" value="1"/>
</dbReference>
<keyword evidence="7 8" id="KW-0539">Nucleus</keyword>
<keyword evidence="6 8" id="KW-0067">ATP-binding</keyword>
<comment type="caution">
    <text evidence="11">The sequence shown here is derived from an EMBL/GenBank/DDBJ whole genome shotgun (WGS) entry which is preliminary data.</text>
</comment>
<name>A0A8H7UMG7_9FUNG</name>
<comment type="subcellular location">
    <subcellularLocation>
        <location evidence="1 8">Nucleus</location>
    </subcellularLocation>
</comment>
<dbReference type="Gene3D" id="3.40.50.10190">
    <property type="entry name" value="BRCT domain"/>
    <property type="match status" value="1"/>
</dbReference>
<sequence length="968" mass="107778">MDITKYFSKAGGSASPSPAKKEEPAKATPKRIRPQSKVLQVVVLDDSDNDSSQEITPSVKNRKKRAVIESDEDDVILVESTKSEPSKDKNAKKKAKVETKKAVEEVDPTDFFASSKKPSTSAKKGATKKEDVEVLEEVETKPDNNSKPTKPYASTPAASKTKDLKSTKAKPETKKKAKAKIEESDDDFDGDFDAVSDEEVEEVKPKEEPKPKEKKAAVKAETKKEKAAKAAGAENETPTKKPSSLWQLKNRLPPQSLGTREIPQAAPNCFAGFTFVVSGEFETITRNETEDLIKRYGGRITSAISGKTTHFVKGREAGPSKTEKAEKLGTKIVDEDGFFELLKTSQSKEIEMPPIEKPTASAAKGKKKEEIRQVDDLIVDDLIANPEQSSMLWTEKYKPQKMEEILGNKELVKRISAWLKDWDSSYSSGFKFRNKESINDFSAVLLSGPPGIGKTTAAHVIAKTNGYELLEFNASDVRSKKILEESVSEMMDNRTMTEFFAAGKPKGDRLINGKKVVLVMDEVDGMSAGDRGGAAEMAKLIKKSKIPVICICNDNKAKKIEPLLRVCYEAKFKRTPAAQLRSRFMTIAFREKLKIEPNALDQLVEATRNDIRQIINILSTYRLGQQTMNFDQAKAVGKMNEKYSQINLFEIPGMLLSAARSREMTLAQKSEIYFHDYSLSHLMFFENYVRWMPEQAKAASNQNEMDCKYIEAIADAAEAMSEGAMVDGMIHGSTQHWSLMPVHSMFSMVRPAHFMKGQFAGAHRLNFPAWLGQNSKTQKKKRLLRELQIHMRTKSSGDKYEVRQNYLPVLNQLIFSALLEEDYDAAFEIMDSYYLDKDLVDAIAELEFPLRGQKTLQSQLTTSIKSTFTRKYNSTSHPVMLQPGGQTIKKAIAVPMDDPEGTIFDDEADFGGDVSEEEQAADNDDATNLAKDKFIKTKDLSAKGKTASKAGVKRKATTSASSSAKKKK</sequence>
<dbReference type="PROSITE" id="PS50172">
    <property type="entry name" value="BRCT"/>
    <property type="match status" value="1"/>
</dbReference>
<dbReference type="InterPro" id="IPR001357">
    <property type="entry name" value="BRCT_dom"/>
</dbReference>
<evidence type="ECO:0000256" key="9">
    <source>
        <dbReference type="SAM" id="MobiDB-lite"/>
    </source>
</evidence>
<evidence type="ECO:0000256" key="5">
    <source>
        <dbReference type="ARBA" id="ARBA00022741"/>
    </source>
</evidence>
<keyword evidence="12" id="KW-1185">Reference proteome</keyword>
<dbReference type="SUPFAM" id="SSF48019">
    <property type="entry name" value="post-AAA+ oligomerization domain-like"/>
    <property type="match status" value="1"/>
</dbReference>
<dbReference type="FunFam" id="3.40.50.300:FF:000395">
    <property type="entry name" value="Replication factor C subunit 1"/>
    <property type="match status" value="1"/>
</dbReference>
<feature type="domain" description="BRCT" evidence="10">
    <location>
        <begin position="265"/>
        <end position="355"/>
    </location>
</feature>
<evidence type="ECO:0000256" key="4">
    <source>
        <dbReference type="ARBA" id="ARBA00022705"/>
    </source>
</evidence>
<dbReference type="Pfam" id="PF00533">
    <property type="entry name" value="BRCT"/>
    <property type="match status" value="1"/>
</dbReference>
<dbReference type="Gene3D" id="1.20.272.10">
    <property type="match status" value="1"/>
</dbReference>
<dbReference type="SUPFAM" id="SSF52113">
    <property type="entry name" value="BRCT domain"/>
    <property type="match status" value="1"/>
</dbReference>
<evidence type="ECO:0000313" key="11">
    <source>
        <dbReference type="EMBL" id="KAG2185198.1"/>
    </source>
</evidence>
<evidence type="ECO:0000313" key="12">
    <source>
        <dbReference type="Proteomes" id="UP000612746"/>
    </source>
</evidence>
<evidence type="ECO:0000256" key="7">
    <source>
        <dbReference type="ARBA" id="ARBA00023242"/>
    </source>
</evidence>
<protein>
    <recommendedName>
        <fullName evidence="3 8">Replication factor C subunit 1</fullName>
    </recommendedName>
</protein>
<dbReference type="GO" id="GO:0006271">
    <property type="term" value="P:DNA strand elongation involved in DNA replication"/>
    <property type="evidence" value="ECO:0007669"/>
    <property type="project" value="UniProtKB-ARBA"/>
</dbReference>
<dbReference type="PANTHER" id="PTHR23389">
    <property type="entry name" value="CHROMOSOME TRANSMISSION FIDELITY FACTOR 18"/>
    <property type="match status" value="1"/>
</dbReference>
<dbReference type="GO" id="GO:0005634">
    <property type="term" value="C:nucleus"/>
    <property type="evidence" value="ECO:0007669"/>
    <property type="project" value="UniProtKB-SubCell"/>
</dbReference>
<dbReference type="Gene3D" id="1.10.8.60">
    <property type="match status" value="1"/>
</dbReference>
<dbReference type="CDD" id="cd18140">
    <property type="entry name" value="HLD_clamp_RFC"/>
    <property type="match status" value="1"/>
</dbReference>
<dbReference type="InterPro" id="IPR012178">
    <property type="entry name" value="RFC1"/>
</dbReference>
<feature type="compositionally biased region" description="Low complexity" evidence="9">
    <location>
        <begin position="957"/>
        <end position="968"/>
    </location>
</feature>
<keyword evidence="5 8" id="KW-0547">Nucleotide-binding</keyword>
<dbReference type="FunFam" id="1.10.8.60:FF:000021">
    <property type="entry name" value="Replication factor C subunit 1"/>
    <property type="match status" value="1"/>
</dbReference>
<evidence type="ECO:0000256" key="1">
    <source>
        <dbReference type="ARBA" id="ARBA00004123"/>
    </source>
</evidence>
<feature type="compositionally biased region" description="Low complexity" evidence="9">
    <location>
        <begin position="8"/>
        <end position="18"/>
    </location>
</feature>
<feature type="compositionally biased region" description="Basic and acidic residues" evidence="9">
    <location>
        <begin position="127"/>
        <end position="144"/>
    </location>
</feature>
<dbReference type="GO" id="GO:0006281">
    <property type="term" value="P:DNA repair"/>
    <property type="evidence" value="ECO:0007669"/>
    <property type="project" value="InterPro"/>
</dbReference>
<dbReference type="InterPro" id="IPR008921">
    <property type="entry name" value="DNA_pol3_clamp-load_cplx_C"/>
</dbReference>
<evidence type="ECO:0000256" key="6">
    <source>
        <dbReference type="ARBA" id="ARBA00022840"/>
    </source>
</evidence>
<dbReference type="SUPFAM" id="SSF52540">
    <property type="entry name" value="P-loop containing nucleoside triphosphate hydrolases"/>
    <property type="match status" value="1"/>
</dbReference>
<feature type="compositionally biased region" description="Low complexity" evidence="9">
    <location>
        <begin position="35"/>
        <end position="44"/>
    </location>
</feature>
<dbReference type="FunFam" id="3.40.50.10190:FF:000001">
    <property type="entry name" value="Replication factor C subunit 1"/>
    <property type="match status" value="1"/>
</dbReference>
<dbReference type="GO" id="GO:0003689">
    <property type="term" value="F:DNA clamp loader activity"/>
    <property type="evidence" value="ECO:0007669"/>
    <property type="project" value="UniProtKB-UniRule"/>
</dbReference>
<dbReference type="GO" id="GO:0005663">
    <property type="term" value="C:DNA replication factor C complex"/>
    <property type="evidence" value="ECO:0007669"/>
    <property type="project" value="InterPro"/>
</dbReference>
<dbReference type="InterPro" id="IPR027417">
    <property type="entry name" value="P-loop_NTPase"/>
</dbReference>
<accession>A0A8H7UMG7</accession>
<evidence type="ECO:0000256" key="8">
    <source>
        <dbReference type="PIRNR" id="PIRNR036578"/>
    </source>
</evidence>
<feature type="compositionally biased region" description="Low complexity" evidence="9">
    <location>
        <begin position="113"/>
        <end position="124"/>
    </location>
</feature>
<evidence type="ECO:0000256" key="3">
    <source>
        <dbReference type="ARBA" id="ARBA00020401"/>
    </source>
</evidence>
<feature type="compositionally biased region" description="Basic and acidic residues" evidence="9">
    <location>
        <begin position="202"/>
        <end position="228"/>
    </location>
</feature>
<keyword evidence="4 8" id="KW-0235">DNA replication</keyword>
<dbReference type="EMBL" id="JAEPRA010000005">
    <property type="protein sequence ID" value="KAG2185198.1"/>
    <property type="molecule type" value="Genomic_DNA"/>
</dbReference>
<dbReference type="SMART" id="SM00382">
    <property type="entry name" value="AAA"/>
    <property type="match status" value="1"/>
</dbReference>
<evidence type="ECO:0000256" key="2">
    <source>
        <dbReference type="ARBA" id="ARBA00006116"/>
    </source>
</evidence>
<dbReference type="PIRSF" id="PIRSF036578">
    <property type="entry name" value="RFC1"/>
    <property type="match status" value="1"/>
</dbReference>
<feature type="region of interest" description="Disordered" evidence="9">
    <location>
        <begin position="941"/>
        <end position="968"/>
    </location>
</feature>
<dbReference type="GO" id="GO:0016887">
    <property type="term" value="F:ATP hydrolysis activity"/>
    <property type="evidence" value="ECO:0007669"/>
    <property type="project" value="InterPro"/>
</dbReference>
<feature type="compositionally biased region" description="Basic and acidic residues" evidence="9">
    <location>
        <begin position="160"/>
        <end position="182"/>
    </location>
</feature>
<gene>
    <name evidence="11" type="ORF">INT44_001988</name>
</gene>
<reference evidence="11" key="1">
    <citation type="submission" date="2020-12" db="EMBL/GenBank/DDBJ databases">
        <title>Metabolic potential, ecology and presence of endohyphal bacteria is reflected in genomic diversity of Mucoromycotina.</title>
        <authorList>
            <person name="Muszewska A."/>
            <person name="Okrasinska A."/>
            <person name="Steczkiewicz K."/>
            <person name="Drgas O."/>
            <person name="Orlowska M."/>
            <person name="Perlinska-Lenart U."/>
            <person name="Aleksandrzak-Piekarczyk T."/>
            <person name="Szatraj K."/>
            <person name="Zielenkiewicz U."/>
            <person name="Pilsyk S."/>
            <person name="Malc E."/>
            <person name="Mieczkowski P."/>
            <person name="Kruszewska J.S."/>
            <person name="Biernat P."/>
            <person name="Pawlowska J."/>
        </authorList>
    </citation>
    <scope>NUCLEOTIDE SEQUENCE</scope>
    <source>
        <strain evidence="11">WA0000051536</strain>
    </source>
</reference>
<dbReference type="InterPro" id="IPR036420">
    <property type="entry name" value="BRCT_dom_sf"/>
</dbReference>